<accession>A0A834T483</accession>
<comment type="caution">
    <text evidence="1">The sequence shown here is derived from an EMBL/GenBank/DDBJ whole genome shotgun (WGS) entry which is preliminary data.</text>
</comment>
<name>A0A834T483_9FABA</name>
<evidence type="ECO:0000313" key="1">
    <source>
        <dbReference type="EMBL" id="KAF7814917.1"/>
    </source>
</evidence>
<dbReference type="AlphaFoldDB" id="A0A834T483"/>
<keyword evidence="2" id="KW-1185">Reference proteome</keyword>
<organism evidence="1 2">
    <name type="scientific">Senna tora</name>
    <dbReference type="NCBI Taxonomy" id="362788"/>
    <lineage>
        <taxon>Eukaryota</taxon>
        <taxon>Viridiplantae</taxon>
        <taxon>Streptophyta</taxon>
        <taxon>Embryophyta</taxon>
        <taxon>Tracheophyta</taxon>
        <taxon>Spermatophyta</taxon>
        <taxon>Magnoliopsida</taxon>
        <taxon>eudicotyledons</taxon>
        <taxon>Gunneridae</taxon>
        <taxon>Pentapetalae</taxon>
        <taxon>rosids</taxon>
        <taxon>fabids</taxon>
        <taxon>Fabales</taxon>
        <taxon>Fabaceae</taxon>
        <taxon>Caesalpinioideae</taxon>
        <taxon>Cassia clade</taxon>
        <taxon>Senna</taxon>
    </lineage>
</organism>
<evidence type="ECO:0000313" key="2">
    <source>
        <dbReference type="Proteomes" id="UP000634136"/>
    </source>
</evidence>
<dbReference type="EMBL" id="JAAIUW010000009">
    <property type="protein sequence ID" value="KAF7814917.1"/>
    <property type="molecule type" value="Genomic_DNA"/>
</dbReference>
<dbReference type="Proteomes" id="UP000634136">
    <property type="component" value="Unassembled WGS sequence"/>
</dbReference>
<reference evidence="1" key="1">
    <citation type="submission" date="2020-09" db="EMBL/GenBank/DDBJ databases">
        <title>Genome-Enabled Discovery of Anthraquinone Biosynthesis in Senna tora.</title>
        <authorList>
            <person name="Kang S.-H."/>
            <person name="Pandey R.P."/>
            <person name="Lee C.-M."/>
            <person name="Sim J.-S."/>
            <person name="Jeong J.-T."/>
            <person name="Choi B.-S."/>
            <person name="Jung M."/>
            <person name="Ginzburg D."/>
            <person name="Zhao K."/>
            <person name="Won S.Y."/>
            <person name="Oh T.-J."/>
            <person name="Yu Y."/>
            <person name="Kim N.-H."/>
            <person name="Lee O.R."/>
            <person name="Lee T.-H."/>
            <person name="Bashyal P."/>
            <person name="Kim T.-S."/>
            <person name="Lee W.-H."/>
            <person name="Kawkins C."/>
            <person name="Kim C.-K."/>
            <person name="Kim J.S."/>
            <person name="Ahn B.O."/>
            <person name="Rhee S.Y."/>
            <person name="Sohng J.K."/>
        </authorList>
    </citation>
    <scope>NUCLEOTIDE SEQUENCE</scope>
    <source>
        <tissue evidence="1">Leaf</tissue>
    </source>
</reference>
<protein>
    <submittedName>
        <fullName evidence="1">AP2-like ethylene-responsive transcription factor ANT isoform X1</fullName>
    </submittedName>
</protein>
<sequence>MPSLVTSLRPPLSLPHVPVFAGWTEVRSHPSPPDAAQLCGEIDEGEEEIADADRSSLKSSGTTEVFERRTILVRTSVIEMARVTMDNSGLRKWLDGRLKELVFIEVAEKAMEEIGV</sequence>
<proteinExistence type="predicted"/>
<gene>
    <name evidence="1" type="ORF">G2W53_028886</name>
</gene>